<sequence>MNKQLYPCLWFDGNGREAAEFYSSVFDHGAIIEQAPMVSVFTVENTRLMILDGGPGFSPNQAVSYYVYCGSAEKLDRLYTALVTGGTVLMAPGKYEWSDRYCWLSDKYGVSWQLDADDAGSDQKIFPTLLFANEKRGRVKEAQQYYRQVFPEGKVLLEAPYPADAGFPEGTLLFTQFALLDCKFNAMSSSIPHDFDFTEGNSFVVECASQAEIDYYWNELTQGGQESMCGWLKDRFGVSWQIVPRNIGTLMNHPQKGPAVVSALMKMRKIDVEVLKNAG</sequence>
<organism evidence="2 3">
    <name type="scientific">Ravibacter arvi</name>
    <dbReference type="NCBI Taxonomy" id="2051041"/>
    <lineage>
        <taxon>Bacteria</taxon>
        <taxon>Pseudomonadati</taxon>
        <taxon>Bacteroidota</taxon>
        <taxon>Cytophagia</taxon>
        <taxon>Cytophagales</taxon>
        <taxon>Spirosomataceae</taxon>
        <taxon>Ravibacter</taxon>
    </lineage>
</organism>
<gene>
    <name evidence="2" type="ORF">GCM10023091_27940</name>
</gene>
<dbReference type="InterPro" id="IPR029068">
    <property type="entry name" value="Glyas_Bleomycin-R_OHBP_Dase"/>
</dbReference>
<dbReference type="RefSeq" id="WP_345030205.1">
    <property type="nucleotide sequence ID" value="NZ_BAABEY010000026.1"/>
</dbReference>
<dbReference type="Gene3D" id="3.10.180.10">
    <property type="entry name" value="2,3-Dihydroxybiphenyl 1,2-Dioxygenase, domain 1"/>
    <property type="match status" value="2"/>
</dbReference>
<accession>A0ABP8M0J3</accession>
<dbReference type="Pfam" id="PF06983">
    <property type="entry name" value="3-dmu-9_3-mt"/>
    <property type="match status" value="2"/>
</dbReference>
<feature type="domain" description="PhnB-like" evidence="1">
    <location>
        <begin position="4"/>
        <end position="114"/>
    </location>
</feature>
<dbReference type="SUPFAM" id="SSF54593">
    <property type="entry name" value="Glyoxalase/Bleomycin resistance protein/Dihydroxybiphenyl dioxygenase"/>
    <property type="match status" value="2"/>
</dbReference>
<name>A0ABP8M0J3_9BACT</name>
<dbReference type="PANTHER" id="PTHR33990">
    <property type="entry name" value="PROTEIN YJDN-RELATED"/>
    <property type="match status" value="1"/>
</dbReference>
<evidence type="ECO:0000313" key="3">
    <source>
        <dbReference type="Proteomes" id="UP001501508"/>
    </source>
</evidence>
<reference evidence="3" key="1">
    <citation type="journal article" date="2019" name="Int. J. Syst. Evol. Microbiol.">
        <title>The Global Catalogue of Microorganisms (GCM) 10K type strain sequencing project: providing services to taxonomists for standard genome sequencing and annotation.</title>
        <authorList>
            <consortium name="The Broad Institute Genomics Platform"/>
            <consortium name="The Broad Institute Genome Sequencing Center for Infectious Disease"/>
            <person name="Wu L."/>
            <person name="Ma J."/>
        </authorList>
    </citation>
    <scope>NUCLEOTIDE SEQUENCE [LARGE SCALE GENOMIC DNA]</scope>
    <source>
        <strain evidence="3">JCM 31920</strain>
    </source>
</reference>
<comment type="caution">
    <text evidence="2">The sequence shown here is derived from an EMBL/GenBank/DDBJ whole genome shotgun (WGS) entry which is preliminary data.</text>
</comment>
<evidence type="ECO:0000259" key="1">
    <source>
        <dbReference type="Pfam" id="PF06983"/>
    </source>
</evidence>
<keyword evidence="3" id="KW-1185">Reference proteome</keyword>
<dbReference type="EMBL" id="BAABEY010000026">
    <property type="protein sequence ID" value="GAA4441958.1"/>
    <property type="molecule type" value="Genomic_DNA"/>
</dbReference>
<protein>
    <submittedName>
        <fullName evidence="2">VOC family protein</fullName>
    </submittedName>
</protein>
<feature type="domain" description="PhnB-like" evidence="1">
    <location>
        <begin position="123"/>
        <end position="243"/>
    </location>
</feature>
<dbReference type="CDD" id="cd06588">
    <property type="entry name" value="PhnB_like"/>
    <property type="match status" value="2"/>
</dbReference>
<dbReference type="InterPro" id="IPR028973">
    <property type="entry name" value="PhnB-like"/>
</dbReference>
<proteinExistence type="predicted"/>
<evidence type="ECO:0000313" key="2">
    <source>
        <dbReference type="EMBL" id="GAA4441958.1"/>
    </source>
</evidence>
<dbReference type="Proteomes" id="UP001501508">
    <property type="component" value="Unassembled WGS sequence"/>
</dbReference>